<dbReference type="PANTHER" id="PTHR14119">
    <property type="entry name" value="HYDROLASE"/>
    <property type="match status" value="1"/>
</dbReference>
<dbReference type="Proteomes" id="UP000177876">
    <property type="component" value="Unassembled WGS sequence"/>
</dbReference>
<evidence type="ECO:0000259" key="1">
    <source>
        <dbReference type="Pfam" id="PF00857"/>
    </source>
</evidence>
<dbReference type="SUPFAM" id="SSF52499">
    <property type="entry name" value="Isochorismatase-like hydrolases"/>
    <property type="match status" value="1"/>
</dbReference>
<dbReference type="Pfam" id="PF00857">
    <property type="entry name" value="Isochorismatase"/>
    <property type="match status" value="1"/>
</dbReference>
<comment type="caution">
    <text evidence="2">The sequence shown here is derived from an EMBL/GenBank/DDBJ whole genome shotgun (WGS) entry which is preliminary data.</text>
</comment>
<dbReference type="STRING" id="1797197.A2Y75_03100"/>
<evidence type="ECO:0000313" key="2">
    <source>
        <dbReference type="EMBL" id="OFW56123.1"/>
    </source>
</evidence>
<proteinExistence type="predicted"/>
<dbReference type="CDD" id="cd01012">
    <property type="entry name" value="YcaC_related"/>
    <property type="match status" value="1"/>
</dbReference>
<accession>A0A1F2WGY6</accession>
<gene>
    <name evidence="2" type="ORF">A2Y75_03100</name>
</gene>
<dbReference type="AlphaFoldDB" id="A0A1F2WGY6"/>
<evidence type="ECO:0000313" key="3">
    <source>
        <dbReference type="Proteomes" id="UP000177876"/>
    </source>
</evidence>
<dbReference type="InterPro" id="IPR036380">
    <property type="entry name" value="Isochorismatase-like_sf"/>
</dbReference>
<dbReference type="InterPro" id="IPR000868">
    <property type="entry name" value="Isochorismatase-like_dom"/>
</dbReference>
<dbReference type="InterPro" id="IPR050993">
    <property type="entry name" value="Isochorismatase_domain"/>
</dbReference>
<dbReference type="PANTHER" id="PTHR14119:SF3">
    <property type="entry name" value="ISOCHORISMATASE DOMAIN-CONTAINING PROTEIN 2"/>
    <property type="match status" value="1"/>
</dbReference>
<name>A0A1F2WGY6_9ACTN</name>
<dbReference type="EMBL" id="MELK01000048">
    <property type="protein sequence ID" value="OFW56123.1"/>
    <property type="molecule type" value="Genomic_DNA"/>
</dbReference>
<sequence>MARHATLASSGDSILVLVDPQEKLVRMIHNREEVEKNIETLLSFASIFSLPVVLTEHYPKGLGYTVENIKERLPEYRPVVKRIFSCFGVPEFQEALQATGRGRLLMSGIETHICVEQTVLDALHRNYTVTVMADAVGTRFPKDHEIALDRMRQAGAVITTTEAVMYEIAERAEGDEFKRLLDLVK</sequence>
<organism evidence="2 3">
    <name type="scientific">Candidatus Solincola sediminis</name>
    <dbReference type="NCBI Taxonomy" id="1797199"/>
    <lineage>
        <taxon>Bacteria</taxon>
        <taxon>Bacillati</taxon>
        <taxon>Actinomycetota</taxon>
        <taxon>Candidatus Geothermincolia</taxon>
        <taxon>Candidatus Geothermincolales</taxon>
        <taxon>Candidatus Geothermincolaceae</taxon>
        <taxon>Candidatus Solincola</taxon>
    </lineage>
</organism>
<feature type="domain" description="Isochorismatase-like" evidence="1">
    <location>
        <begin position="13"/>
        <end position="162"/>
    </location>
</feature>
<dbReference type="Gene3D" id="3.40.50.850">
    <property type="entry name" value="Isochorismatase-like"/>
    <property type="match status" value="1"/>
</dbReference>
<reference evidence="2 3" key="1">
    <citation type="journal article" date="2016" name="Nat. Commun.">
        <title>Thousands of microbial genomes shed light on interconnected biogeochemical processes in an aquifer system.</title>
        <authorList>
            <person name="Anantharaman K."/>
            <person name="Brown C.T."/>
            <person name="Hug L.A."/>
            <person name="Sharon I."/>
            <person name="Castelle C.J."/>
            <person name="Probst A.J."/>
            <person name="Thomas B.C."/>
            <person name="Singh A."/>
            <person name="Wilkins M.J."/>
            <person name="Karaoz U."/>
            <person name="Brodie E.L."/>
            <person name="Williams K.H."/>
            <person name="Hubbard S.S."/>
            <person name="Banfield J.F."/>
        </authorList>
    </citation>
    <scope>NUCLEOTIDE SEQUENCE [LARGE SCALE GENOMIC DNA]</scope>
</reference>
<protein>
    <recommendedName>
        <fullName evidence="1">Isochorismatase-like domain-containing protein</fullName>
    </recommendedName>
</protein>